<dbReference type="KEGG" id="afu:AF_0711"/>
<dbReference type="InterPro" id="IPR013766">
    <property type="entry name" value="Thioredoxin_domain"/>
</dbReference>
<dbReference type="eggNOG" id="arCOG01972">
    <property type="taxonomic scope" value="Archaea"/>
</dbReference>
<dbReference type="Pfam" id="PF00085">
    <property type="entry name" value="Thioredoxin"/>
    <property type="match status" value="1"/>
</dbReference>
<dbReference type="SUPFAM" id="SSF52833">
    <property type="entry name" value="Thioredoxin-like"/>
    <property type="match status" value="1"/>
</dbReference>
<gene>
    <name evidence="2" type="ordered locus">AF_0711</name>
</gene>
<keyword evidence="3" id="KW-1185">Reference proteome</keyword>
<name>O29547_ARCFU</name>
<dbReference type="Gene3D" id="3.40.30.10">
    <property type="entry name" value="Glutaredoxin"/>
    <property type="match status" value="1"/>
</dbReference>
<evidence type="ECO:0000313" key="2">
    <source>
        <dbReference type="EMBL" id="AAB90529.1"/>
    </source>
</evidence>
<feature type="domain" description="Thioredoxin" evidence="1">
    <location>
        <begin position="29"/>
        <end position="103"/>
    </location>
</feature>
<dbReference type="InterPro" id="IPR036249">
    <property type="entry name" value="Thioredoxin-like_sf"/>
</dbReference>
<protein>
    <submittedName>
        <fullName evidence="2">Thioredoxin (Trx-1)</fullName>
    </submittedName>
</protein>
<dbReference type="STRING" id="224325.AF_0711"/>
<dbReference type="Proteomes" id="UP000002199">
    <property type="component" value="Chromosome"/>
</dbReference>
<dbReference type="EMBL" id="AE000782">
    <property type="protein sequence ID" value="AAB90529.1"/>
    <property type="molecule type" value="Genomic_DNA"/>
</dbReference>
<dbReference type="PaxDb" id="224325-AF_0711"/>
<dbReference type="HOGENOM" id="CLU_2079290_0_0_2"/>
<evidence type="ECO:0000259" key="1">
    <source>
        <dbReference type="Pfam" id="PF00085"/>
    </source>
</evidence>
<reference evidence="2 3" key="1">
    <citation type="journal article" date="1997" name="Nature">
        <title>The complete genome sequence of the hyperthermophilic, sulphate-reducing archaeon Archaeoglobus fulgidus.</title>
        <authorList>
            <person name="Klenk H.P."/>
            <person name="Clayton R.A."/>
            <person name="Tomb J."/>
            <person name="White O."/>
            <person name="Nelson K.E."/>
            <person name="Ketchum K.A."/>
            <person name="Dodson R.J."/>
            <person name="Gwinn M."/>
            <person name="Hickey E.K."/>
            <person name="Peterson J.D."/>
            <person name="Richardson D.L."/>
            <person name="Kerlavage A.R."/>
            <person name="Graham D.E."/>
            <person name="Kyrpides N.C."/>
            <person name="Fleischmann R.D."/>
            <person name="Quackenbush J."/>
            <person name="Lee N.H."/>
            <person name="Sutton G.G."/>
            <person name="Gill S."/>
            <person name="Kirkness E.F."/>
            <person name="Dougherty B.A."/>
            <person name="McKenney K."/>
            <person name="Adams M.D."/>
            <person name="Loftus B."/>
            <person name="Peterson S."/>
            <person name="Reich C.I."/>
            <person name="McNeil L.K."/>
            <person name="Badger J.H."/>
            <person name="Glodek A."/>
            <person name="Zhou L."/>
            <person name="Overbeek R."/>
            <person name="Gocayne J.D."/>
            <person name="Weidman J.F."/>
            <person name="McDonald L."/>
            <person name="Utterback T."/>
            <person name="Cotton M.D."/>
            <person name="Spriggs T."/>
            <person name="Artiach P."/>
            <person name="Kaine B.P."/>
            <person name="Sykes S.M."/>
            <person name="Sadow P.W."/>
            <person name="D'Andrea K.P."/>
            <person name="Bowman C."/>
            <person name="Fujii C."/>
            <person name="Garland S.A."/>
            <person name="Mason T.M."/>
            <person name="Olsen G.J."/>
            <person name="Fraser C.M."/>
            <person name="Smith H.O."/>
            <person name="Woese C.R."/>
            <person name="Venter J.C."/>
        </authorList>
    </citation>
    <scope>NUCLEOTIDE SEQUENCE [LARGE SCALE GENOMIC DNA]</scope>
    <source>
        <strain evidence="3">ATCC 49558 / DSM 4304 / JCM 9628 / NBRC 100126 / VC-16</strain>
    </source>
</reference>
<sequence length="119" mass="13245">MPMVRKAAFYAIAVISGVLAAVVGNALYHNFNSDLGAQAKIYFFYSDSCPHCREVKPYVEEFAKTHNLTWCNVAEMDANCSKIAQEFGIKYVPTLVIMDEEAHVFVGSDEVRTAIEGMK</sequence>
<evidence type="ECO:0000313" key="3">
    <source>
        <dbReference type="Proteomes" id="UP000002199"/>
    </source>
</evidence>
<dbReference type="EnsemblBacteria" id="AAB90529">
    <property type="protein sequence ID" value="AAB90529"/>
    <property type="gene ID" value="AF_0711"/>
</dbReference>
<dbReference type="AlphaFoldDB" id="O29547"/>
<dbReference type="PIR" id="G69338">
    <property type="entry name" value="G69338"/>
</dbReference>
<proteinExistence type="predicted"/>
<accession>O29547</accession>
<organism evidence="2 3">
    <name type="scientific">Archaeoglobus fulgidus (strain ATCC 49558 / DSM 4304 / JCM 9628 / NBRC 100126 / VC-16)</name>
    <dbReference type="NCBI Taxonomy" id="224325"/>
    <lineage>
        <taxon>Archaea</taxon>
        <taxon>Methanobacteriati</taxon>
        <taxon>Methanobacteriota</taxon>
        <taxon>Archaeoglobi</taxon>
        <taxon>Archaeoglobales</taxon>
        <taxon>Archaeoglobaceae</taxon>
        <taxon>Archaeoglobus</taxon>
    </lineage>
</organism>
<dbReference type="CDD" id="cd02947">
    <property type="entry name" value="TRX_family"/>
    <property type="match status" value="1"/>
</dbReference>